<dbReference type="Proteomes" id="UP001642540">
    <property type="component" value="Unassembled WGS sequence"/>
</dbReference>
<comment type="caution">
    <text evidence="1">The sequence shown here is derived from an EMBL/GenBank/DDBJ whole genome shotgun (WGS) entry which is preliminary data.</text>
</comment>
<dbReference type="SUPFAM" id="SSF52047">
    <property type="entry name" value="RNI-like"/>
    <property type="match status" value="1"/>
</dbReference>
<reference evidence="1 2" key="1">
    <citation type="submission" date="2024-08" db="EMBL/GenBank/DDBJ databases">
        <authorList>
            <person name="Cucini C."/>
            <person name="Frati F."/>
        </authorList>
    </citation>
    <scope>NUCLEOTIDE SEQUENCE [LARGE SCALE GENOMIC DNA]</scope>
</reference>
<gene>
    <name evidence="1" type="ORF">ODALV1_LOCUS23063</name>
</gene>
<evidence type="ECO:0000313" key="2">
    <source>
        <dbReference type="Proteomes" id="UP001642540"/>
    </source>
</evidence>
<sequence length="512" mass="58989">MSYLIKERMMRDKLNQDDSVTLGDLAVGVADKNVSAMKEGGTEAPLFEAKKEKVEVPGYHLPAVVENEKSSMTIDRLPNEMLEKIFENLIGLDNDNGSNRKSKRINNIESYLSCRLVSTRWKFWMESVLEKKSISIWNTKSGPIPISKTEAEPPALWHLFVHHTKDVFAPVKWAFLPPALESWDGKGSPFPSHSLKLTSHLENCHHLLPSPRPRRAQLIRLTDFFPKFGEHLTSLILKAVTLSPETLIGILENTPKLKAFLNFIVFRGNLVNCAQLPALHHLKHLRVFDVKIMLKKTEVDTTDFYYGGKERKPLYNWILSPFKQQLLTLDIEGRGGVVTVANFANLEKLFIYCDHIYHVDDPSFLQPQLFLYPRLKSLFLTDAKIRLNRDILEWFQQDITPFAETLVELRLAIPHGYFGGLNKAGPLFQLPPRSIQKKTSEVVFRELKTLEITFPKYPEEVEIIKALIKMFPKLETLTFLERNYGVDAENVVDREEYKNPTLKNIRIRDWVL</sequence>
<evidence type="ECO:0008006" key="3">
    <source>
        <dbReference type="Google" id="ProtNLM"/>
    </source>
</evidence>
<dbReference type="EMBL" id="CAXLJM020000076">
    <property type="protein sequence ID" value="CAL8129304.1"/>
    <property type="molecule type" value="Genomic_DNA"/>
</dbReference>
<evidence type="ECO:0000313" key="1">
    <source>
        <dbReference type="EMBL" id="CAL8129304.1"/>
    </source>
</evidence>
<keyword evidence="2" id="KW-1185">Reference proteome</keyword>
<accession>A0ABP1RJX4</accession>
<organism evidence="1 2">
    <name type="scientific">Orchesella dallaii</name>
    <dbReference type="NCBI Taxonomy" id="48710"/>
    <lineage>
        <taxon>Eukaryota</taxon>
        <taxon>Metazoa</taxon>
        <taxon>Ecdysozoa</taxon>
        <taxon>Arthropoda</taxon>
        <taxon>Hexapoda</taxon>
        <taxon>Collembola</taxon>
        <taxon>Entomobryomorpha</taxon>
        <taxon>Entomobryoidea</taxon>
        <taxon>Orchesellidae</taxon>
        <taxon>Orchesellinae</taxon>
        <taxon>Orchesella</taxon>
    </lineage>
</organism>
<protein>
    <recommendedName>
        <fullName evidence="3">F-box domain-containing protein</fullName>
    </recommendedName>
</protein>
<name>A0ABP1RJX4_9HEXA</name>
<proteinExistence type="predicted"/>